<dbReference type="InterPro" id="IPR003879">
    <property type="entry name" value="Butyrophylin_SPRY"/>
</dbReference>
<dbReference type="SMART" id="SM00184">
    <property type="entry name" value="RING"/>
    <property type="match status" value="1"/>
</dbReference>
<dbReference type="SMART" id="SM00589">
    <property type="entry name" value="PRY"/>
    <property type="match status" value="1"/>
</dbReference>
<dbReference type="Proteomes" id="UP001557470">
    <property type="component" value="Unassembled WGS sequence"/>
</dbReference>
<evidence type="ECO:0000256" key="6">
    <source>
        <dbReference type="SAM" id="MobiDB-lite"/>
    </source>
</evidence>
<dbReference type="Gene3D" id="3.30.160.60">
    <property type="entry name" value="Classic Zinc Finger"/>
    <property type="match status" value="1"/>
</dbReference>
<dbReference type="InterPro" id="IPR017907">
    <property type="entry name" value="Znf_RING_CS"/>
</dbReference>
<dbReference type="Pfam" id="PF00643">
    <property type="entry name" value="zf-B_box"/>
    <property type="match status" value="1"/>
</dbReference>
<dbReference type="GO" id="GO:0008270">
    <property type="term" value="F:zinc ion binding"/>
    <property type="evidence" value="ECO:0007669"/>
    <property type="project" value="UniProtKB-KW"/>
</dbReference>
<keyword evidence="3" id="KW-0862">Zinc</keyword>
<dbReference type="InterPro" id="IPR001841">
    <property type="entry name" value="Znf_RING"/>
</dbReference>
<evidence type="ECO:0000259" key="9">
    <source>
        <dbReference type="PROSITE" id="PS50188"/>
    </source>
</evidence>
<dbReference type="PROSITE" id="PS00518">
    <property type="entry name" value="ZF_RING_1"/>
    <property type="match status" value="1"/>
</dbReference>
<dbReference type="Gene3D" id="2.60.120.920">
    <property type="match status" value="1"/>
</dbReference>
<dbReference type="Gene3D" id="3.30.40.10">
    <property type="entry name" value="Zinc/RING finger domain, C3HC4 (zinc finger)"/>
    <property type="match status" value="1"/>
</dbReference>
<dbReference type="PROSITE" id="PS50119">
    <property type="entry name" value="ZF_BBOX"/>
    <property type="match status" value="1"/>
</dbReference>
<evidence type="ECO:0000256" key="5">
    <source>
        <dbReference type="SAM" id="Coils"/>
    </source>
</evidence>
<evidence type="ECO:0008006" key="12">
    <source>
        <dbReference type="Google" id="ProtNLM"/>
    </source>
</evidence>
<evidence type="ECO:0000256" key="4">
    <source>
        <dbReference type="PROSITE-ProRule" id="PRU00024"/>
    </source>
</evidence>
<evidence type="ECO:0000259" key="8">
    <source>
        <dbReference type="PROSITE" id="PS50119"/>
    </source>
</evidence>
<feature type="domain" description="B30.2/SPRY" evidence="9">
    <location>
        <begin position="277"/>
        <end position="389"/>
    </location>
</feature>
<dbReference type="SMART" id="SM00336">
    <property type="entry name" value="BBOX"/>
    <property type="match status" value="1"/>
</dbReference>
<name>A0ABD0W6J4_UMBPY</name>
<dbReference type="SUPFAM" id="SSF57850">
    <property type="entry name" value="RING/U-box"/>
    <property type="match status" value="1"/>
</dbReference>
<protein>
    <recommendedName>
        <fullName evidence="12">Tripartite motif-containing protein 35-like</fullName>
    </recommendedName>
</protein>
<evidence type="ECO:0000313" key="10">
    <source>
        <dbReference type="EMBL" id="KAL0966917.1"/>
    </source>
</evidence>
<reference evidence="10 11" key="1">
    <citation type="submission" date="2024-06" db="EMBL/GenBank/DDBJ databases">
        <authorList>
            <person name="Pan Q."/>
            <person name="Wen M."/>
            <person name="Jouanno E."/>
            <person name="Zahm M."/>
            <person name="Klopp C."/>
            <person name="Cabau C."/>
            <person name="Louis A."/>
            <person name="Berthelot C."/>
            <person name="Parey E."/>
            <person name="Roest Crollius H."/>
            <person name="Montfort J."/>
            <person name="Robinson-Rechavi M."/>
            <person name="Bouchez O."/>
            <person name="Lampietro C."/>
            <person name="Lopez Roques C."/>
            <person name="Donnadieu C."/>
            <person name="Postlethwait J."/>
            <person name="Bobe J."/>
            <person name="Verreycken H."/>
            <person name="Guiguen Y."/>
        </authorList>
    </citation>
    <scope>NUCLEOTIDE SEQUENCE [LARGE SCALE GENOMIC DNA]</scope>
    <source>
        <strain evidence="10">Up_M1</strain>
        <tissue evidence="10">Testis</tissue>
    </source>
</reference>
<evidence type="ECO:0000256" key="2">
    <source>
        <dbReference type="ARBA" id="ARBA00022771"/>
    </source>
</evidence>
<dbReference type="InterPro" id="IPR043136">
    <property type="entry name" value="B30.2/SPRY_sf"/>
</dbReference>
<dbReference type="InterPro" id="IPR000315">
    <property type="entry name" value="Znf_B-box"/>
</dbReference>
<gene>
    <name evidence="10" type="ORF">UPYG_G00302240</name>
</gene>
<evidence type="ECO:0000313" key="11">
    <source>
        <dbReference type="Proteomes" id="UP001557470"/>
    </source>
</evidence>
<feature type="coiled-coil region" evidence="5">
    <location>
        <begin position="192"/>
        <end position="237"/>
    </location>
</feature>
<dbReference type="AlphaFoldDB" id="A0ABD0W6J4"/>
<dbReference type="SUPFAM" id="SSF49899">
    <property type="entry name" value="Concanavalin A-like lectins/glucanases"/>
    <property type="match status" value="1"/>
</dbReference>
<evidence type="ECO:0000256" key="3">
    <source>
        <dbReference type="ARBA" id="ARBA00022833"/>
    </source>
</evidence>
<dbReference type="PRINTS" id="PR01407">
    <property type="entry name" value="BUTYPHLNCDUF"/>
</dbReference>
<evidence type="ECO:0000259" key="7">
    <source>
        <dbReference type="PROSITE" id="PS50089"/>
    </source>
</evidence>
<feature type="domain" description="B box-type" evidence="8">
    <location>
        <begin position="89"/>
        <end position="130"/>
    </location>
</feature>
<keyword evidence="2 4" id="KW-0863">Zinc-finger</keyword>
<keyword evidence="11" id="KW-1185">Reference proteome</keyword>
<dbReference type="PROSITE" id="PS50089">
    <property type="entry name" value="ZF_RING_2"/>
    <property type="match status" value="1"/>
</dbReference>
<comment type="caution">
    <text evidence="10">The sequence shown here is derived from an EMBL/GenBank/DDBJ whole genome shotgun (WGS) entry which is preliminary data.</text>
</comment>
<dbReference type="Pfam" id="PF13445">
    <property type="entry name" value="zf-RING_UBOX"/>
    <property type="match status" value="1"/>
</dbReference>
<feature type="domain" description="RING-type" evidence="7">
    <location>
        <begin position="14"/>
        <end position="54"/>
    </location>
</feature>
<dbReference type="SUPFAM" id="SSF57845">
    <property type="entry name" value="B-box zinc-binding domain"/>
    <property type="match status" value="1"/>
</dbReference>
<dbReference type="InterPro" id="IPR027370">
    <property type="entry name" value="Znf-RING_euk"/>
</dbReference>
<dbReference type="Pfam" id="PF13765">
    <property type="entry name" value="PRY"/>
    <property type="match status" value="1"/>
</dbReference>
<keyword evidence="1" id="KW-0479">Metal-binding</keyword>
<dbReference type="InterPro" id="IPR050143">
    <property type="entry name" value="TRIM/RBCC"/>
</dbReference>
<accession>A0ABD0W6J4</accession>
<keyword evidence="5" id="KW-0175">Coiled coil</keyword>
<proteinExistence type="predicted"/>
<evidence type="ECO:0000256" key="1">
    <source>
        <dbReference type="ARBA" id="ARBA00022723"/>
    </source>
</evidence>
<dbReference type="InterPro" id="IPR013083">
    <property type="entry name" value="Znf_RING/FYVE/PHD"/>
</dbReference>
<dbReference type="EMBL" id="JAGEUA010000009">
    <property type="protein sequence ID" value="KAL0966917.1"/>
    <property type="molecule type" value="Genomic_DNA"/>
</dbReference>
<dbReference type="PROSITE" id="PS50188">
    <property type="entry name" value="B302_SPRY"/>
    <property type="match status" value="1"/>
</dbReference>
<feature type="region of interest" description="Disordered" evidence="6">
    <location>
        <begin position="370"/>
        <end position="389"/>
    </location>
</feature>
<dbReference type="PANTHER" id="PTHR24103">
    <property type="entry name" value="E3 UBIQUITIN-PROTEIN LIGASE TRIM"/>
    <property type="match status" value="1"/>
</dbReference>
<organism evidence="10 11">
    <name type="scientific">Umbra pygmaea</name>
    <name type="common">Eastern mudminnow</name>
    <dbReference type="NCBI Taxonomy" id="75934"/>
    <lineage>
        <taxon>Eukaryota</taxon>
        <taxon>Metazoa</taxon>
        <taxon>Chordata</taxon>
        <taxon>Craniata</taxon>
        <taxon>Vertebrata</taxon>
        <taxon>Euteleostomi</taxon>
        <taxon>Actinopterygii</taxon>
        <taxon>Neopterygii</taxon>
        <taxon>Teleostei</taxon>
        <taxon>Protacanthopterygii</taxon>
        <taxon>Esociformes</taxon>
        <taxon>Umbridae</taxon>
        <taxon>Umbra</taxon>
    </lineage>
</organism>
<dbReference type="InterPro" id="IPR006574">
    <property type="entry name" value="PRY"/>
</dbReference>
<sequence length="389" mass="44277">MASGSSFQVEDLSCPVCVDIYKDPVLLSCGHSFCKTCLKKYWKQKVSLECPVCRRKSSKENPPPSFALKSLCEAFSQSQLVSQSASERRSEVLCSLHGEKLKLFCQEDKQPVCVVCRDSRKHKTHDCIPVDEAVQDLKEEVKTVLKPLQEKMEVFNKVKQTCDQTAEHIKTQAQHTERLIKEKFEKLHQFLREEEEASIAALREEEEQKSQMMKKKIEELIRQISSLSDTIRVTEEELRAEDVSFLQNYKATIERAQVTLPDPHLVSGALVDVAKHLGNLQFRVWEKMQSVVKYTPVILDPNTAHPVIILSDDLTSVRRSKTQQLPDNPERFDTSPFVLGSEGFTSGTHSWDVEIGDSLAWTTYSPHIETETKEDQSSAGLEQRRGVLL</sequence>
<dbReference type="InterPro" id="IPR013320">
    <property type="entry name" value="ConA-like_dom_sf"/>
</dbReference>
<dbReference type="InterPro" id="IPR001870">
    <property type="entry name" value="B30.2/SPRY"/>
</dbReference>